<evidence type="ECO:0000313" key="1">
    <source>
        <dbReference type="EMBL" id="AVX50693.1"/>
    </source>
</evidence>
<protein>
    <submittedName>
        <fullName evidence="1">Uncharacterized protein</fullName>
    </submittedName>
</protein>
<name>A0A2R4PGB9_ECOLX</name>
<reference evidence="1" key="1">
    <citation type="submission" date="2017-10" db="EMBL/GenBank/DDBJ databases">
        <title>Characterization of NDM-producing Enterobacteriaceae of Czech origin.</title>
        <authorList>
            <person name="Paskova V."/>
            <person name="Papagiannitsis C.C."/>
            <person name="Hrabak J."/>
        </authorList>
    </citation>
    <scope>NUCLEOTIDE SEQUENCE</scope>
    <source>
        <strain evidence="1">Esco-36073cz</strain>
        <plasmid evidence="1">pEsco-36073cz</plasmid>
    </source>
</reference>
<proteinExistence type="predicted"/>
<dbReference type="EMBL" id="MG252895">
    <property type="protein sequence ID" value="AVX50693.1"/>
    <property type="molecule type" value="Genomic_DNA"/>
</dbReference>
<keyword evidence="1" id="KW-0614">Plasmid</keyword>
<sequence length="599" mass="69318">MTVLQVAMEPYMSRSETQITWMAENVLSWETVSGHITQRDLNRYYLLDVYLQAHFSDYVLLPGWFSEHSHLARPEKRDFIASLKRFLLSYRPAGRLTIFRYLNMFFIWQSVNQYDYGTAEGVEMYIKHLMNDIRRRKISVRMARHYLSVVNRFLLTGGQIQRRYEYEFLPKGTYQQQGRDSYTRNELSEILRQLSSMNEFLAGCIREHIAKSEKGVRHFSPSLLAPVYEAYFRYPGENGVSRAEIIIRDVLENYFLTSFFLFCYHTWGNTSQVLGLTRDDIHLDEKGISTDYVYKGRANKYIRLTIGKSEYVTKRAGYYWFLSFIRLRDDIVNYLVSADNFPPVQALFLSEPQVKFRKLYSLNPSHLTKFSNSEGAWATMRQLNPSLPSITVSGLRKTSEQYTDRTLKNGLITAEKAQHNWGTYRRNYAAGNPQGAKENFSAALDTLMNQGIATRALSERVKVADELGIDLRGSDEGVDLLLNGLGCRSQEPPTDIELRFIKKQKRFGRTPKACADFSHCVECSKSCVVETLESVWLLLSFRHAIEYGKPLYIGSVNAVERYETLLLKIDLRLGLVDEAILKKARVKLQREGVAPVWQI</sequence>
<accession>A0A2R4PGB9</accession>
<organism evidence="1">
    <name type="scientific">Escherichia coli</name>
    <dbReference type="NCBI Taxonomy" id="562"/>
    <lineage>
        <taxon>Bacteria</taxon>
        <taxon>Pseudomonadati</taxon>
        <taxon>Pseudomonadota</taxon>
        <taxon>Gammaproteobacteria</taxon>
        <taxon>Enterobacterales</taxon>
        <taxon>Enterobacteriaceae</taxon>
        <taxon>Escherichia</taxon>
    </lineage>
</organism>
<dbReference type="AlphaFoldDB" id="A0A2R4PGB9"/>
<geneLocation type="plasmid" evidence="1">
    <name>pEsco-36073cz</name>
</geneLocation>